<accession>A0ABR1IVZ6</accession>
<comment type="caution">
    <text evidence="1">The sequence shown here is derived from an EMBL/GenBank/DDBJ whole genome shotgun (WGS) entry which is preliminary data.</text>
</comment>
<evidence type="ECO:0000313" key="2">
    <source>
        <dbReference type="Proteomes" id="UP001498398"/>
    </source>
</evidence>
<protein>
    <submittedName>
        <fullName evidence="1">Uncharacterized protein</fullName>
    </submittedName>
</protein>
<keyword evidence="2" id="KW-1185">Reference proteome</keyword>
<reference evidence="1 2" key="1">
    <citation type="submission" date="2024-01" db="EMBL/GenBank/DDBJ databases">
        <title>A draft genome for the cacao thread blight pathogen Marasmiellus scandens.</title>
        <authorList>
            <person name="Baruah I.K."/>
            <person name="Leung J."/>
            <person name="Bukari Y."/>
            <person name="Amoako-Attah I."/>
            <person name="Meinhardt L.W."/>
            <person name="Bailey B.A."/>
            <person name="Cohen S.P."/>
        </authorList>
    </citation>
    <scope>NUCLEOTIDE SEQUENCE [LARGE SCALE GENOMIC DNA]</scope>
    <source>
        <strain evidence="1 2">GH-19</strain>
    </source>
</reference>
<sequence>MDSYKLDFPTSTTITVLAHSPISLSSLPLFPSHHLKPGCSTSTLISGSAGTSSMSMSLRGSGSLAGKVILNLGRITLMGVEKVVMYRKLHAISSQSRNETRSLEMYNDILELSRPGMYSDTIHLEATRFLVRQITCGRTKRLVDALKNWHPIEVRLSLSELIAWFDEAILALTLWLVGRLQPIDSDMRAYKPPYIRG</sequence>
<dbReference type="Proteomes" id="UP001498398">
    <property type="component" value="Unassembled WGS sequence"/>
</dbReference>
<name>A0ABR1IVZ6_9AGAR</name>
<evidence type="ECO:0000313" key="1">
    <source>
        <dbReference type="EMBL" id="KAK7442730.1"/>
    </source>
</evidence>
<proteinExistence type="predicted"/>
<gene>
    <name evidence="1" type="ORF">VKT23_015977</name>
</gene>
<organism evidence="1 2">
    <name type="scientific">Marasmiellus scandens</name>
    <dbReference type="NCBI Taxonomy" id="2682957"/>
    <lineage>
        <taxon>Eukaryota</taxon>
        <taxon>Fungi</taxon>
        <taxon>Dikarya</taxon>
        <taxon>Basidiomycota</taxon>
        <taxon>Agaricomycotina</taxon>
        <taxon>Agaricomycetes</taxon>
        <taxon>Agaricomycetidae</taxon>
        <taxon>Agaricales</taxon>
        <taxon>Marasmiineae</taxon>
        <taxon>Omphalotaceae</taxon>
        <taxon>Marasmiellus</taxon>
    </lineage>
</organism>
<dbReference type="EMBL" id="JBANRG010000057">
    <property type="protein sequence ID" value="KAK7442730.1"/>
    <property type="molecule type" value="Genomic_DNA"/>
</dbReference>